<dbReference type="AlphaFoldDB" id="X1F9P1"/>
<comment type="caution">
    <text evidence="1">The sequence shown here is derived from an EMBL/GenBank/DDBJ whole genome shotgun (WGS) entry which is preliminary data.</text>
</comment>
<evidence type="ECO:0000313" key="1">
    <source>
        <dbReference type="EMBL" id="GAH26104.1"/>
    </source>
</evidence>
<feature type="non-terminal residue" evidence="1">
    <location>
        <position position="64"/>
    </location>
</feature>
<dbReference type="EMBL" id="BART01041463">
    <property type="protein sequence ID" value="GAH26104.1"/>
    <property type="molecule type" value="Genomic_DNA"/>
</dbReference>
<accession>X1F9P1</accession>
<feature type="non-terminal residue" evidence="1">
    <location>
        <position position="1"/>
    </location>
</feature>
<organism evidence="1">
    <name type="scientific">marine sediment metagenome</name>
    <dbReference type="NCBI Taxonomy" id="412755"/>
    <lineage>
        <taxon>unclassified sequences</taxon>
        <taxon>metagenomes</taxon>
        <taxon>ecological metagenomes</taxon>
    </lineage>
</organism>
<gene>
    <name evidence="1" type="ORF">S01H4_66703</name>
</gene>
<reference evidence="1" key="1">
    <citation type="journal article" date="2014" name="Front. Microbiol.">
        <title>High frequency of phylogenetically diverse reductive dehalogenase-homologous genes in deep subseafloor sedimentary metagenomes.</title>
        <authorList>
            <person name="Kawai M."/>
            <person name="Futagami T."/>
            <person name="Toyoda A."/>
            <person name="Takaki Y."/>
            <person name="Nishi S."/>
            <person name="Hori S."/>
            <person name="Arai W."/>
            <person name="Tsubouchi T."/>
            <person name="Morono Y."/>
            <person name="Uchiyama I."/>
            <person name="Ito T."/>
            <person name="Fujiyama A."/>
            <person name="Inagaki F."/>
            <person name="Takami H."/>
        </authorList>
    </citation>
    <scope>NUCLEOTIDE SEQUENCE</scope>
    <source>
        <strain evidence="1">Expedition CK06-06</strain>
    </source>
</reference>
<protein>
    <submittedName>
        <fullName evidence="1">Uncharacterized protein</fullName>
    </submittedName>
</protein>
<sequence>EIPKQILKTTTFIIPKVSAGGESKVFKSLVGKVKQAYEVQIKRWGVFKTISKKPLPKGLALKLG</sequence>
<name>X1F9P1_9ZZZZ</name>
<proteinExistence type="predicted"/>